<protein>
    <submittedName>
        <fullName evidence="1">Glycosyltransferase family protein</fullName>
    </submittedName>
</protein>
<dbReference type="Gene3D" id="3.90.550.10">
    <property type="entry name" value="Spore Coat Polysaccharide Biosynthesis Protein SpsA, Chain A"/>
    <property type="match status" value="1"/>
</dbReference>
<dbReference type="PANTHER" id="PTHR42866">
    <property type="entry name" value="3-DEOXY-MANNO-OCTULOSONATE CYTIDYLYLTRANSFERASE"/>
    <property type="match status" value="1"/>
</dbReference>
<dbReference type="SUPFAM" id="SSF53448">
    <property type="entry name" value="Nucleotide-diphospho-sugar transferases"/>
    <property type="match status" value="1"/>
</dbReference>
<dbReference type="PANTHER" id="PTHR42866:SF1">
    <property type="entry name" value="SPORE COAT POLYSACCHARIDE BIOSYNTHESIS PROTEIN SPSF"/>
    <property type="match status" value="1"/>
</dbReference>
<name>A0ABY8F1M3_9HYPH</name>
<gene>
    <name evidence="1" type="ORF">K1718_24875</name>
</gene>
<dbReference type="CDD" id="cd02518">
    <property type="entry name" value="GT2_SpsF"/>
    <property type="match status" value="1"/>
</dbReference>
<reference evidence="1 2" key="1">
    <citation type="submission" date="2023-03" db="EMBL/GenBank/DDBJ databases">
        <title>Roseibium porphyridii sp. nov. and Roseibium rhodosorbium sp. nov. isolated from marine algae, Porphyridium cruentum and Rhodosorus marinus, respectively.</title>
        <authorList>
            <person name="Lee M.W."/>
            <person name="Choi B.J."/>
            <person name="Lee J.K."/>
            <person name="Choi D.G."/>
            <person name="Baek J.H."/>
            <person name="Bayburt H."/>
            <person name="Kim J.M."/>
            <person name="Han D.M."/>
            <person name="Kim K.H."/>
            <person name="Jeon C.O."/>
        </authorList>
    </citation>
    <scope>NUCLEOTIDE SEQUENCE [LARGE SCALE GENOMIC DNA]</scope>
    <source>
        <strain evidence="1 2">KMA01</strain>
    </source>
</reference>
<dbReference type="InterPro" id="IPR029044">
    <property type="entry name" value="Nucleotide-diphossugar_trans"/>
</dbReference>
<keyword evidence="2" id="KW-1185">Reference proteome</keyword>
<dbReference type="Pfam" id="PF02348">
    <property type="entry name" value="CTP_transf_3"/>
    <property type="match status" value="1"/>
</dbReference>
<dbReference type="EMBL" id="CP120863">
    <property type="protein sequence ID" value="WFE89350.1"/>
    <property type="molecule type" value="Genomic_DNA"/>
</dbReference>
<proteinExistence type="predicted"/>
<sequence>MSGGPQQRTVAIVQARMGSSRLPGKVMKQLGPKTVLAHCLDRCKAIANVDEVVCATVDTPDCDPIAIEAERLGCSVFRGDEADVLSRYVGAAGAAKADVVLRVTSDCPVIDPEVCGAVVDAMLRHEADFATNNAPPSFPHGMDVEVVRAKVLEAAWTNAPCAHDREHVMPAVRRNPALKKLNMHAEGVPGAETLRWTLDTPEDLAFFERLMHAVPDLPDRRWRELVDICNAAPDLMRQNPHVDQDTRQRVFEGFEQIACQARA</sequence>
<dbReference type="InterPro" id="IPR003329">
    <property type="entry name" value="Cytidylyl_trans"/>
</dbReference>
<evidence type="ECO:0000313" key="1">
    <source>
        <dbReference type="EMBL" id="WFE89350.1"/>
    </source>
</evidence>
<dbReference type="RefSeq" id="WP_265680456.1">
    <property type="nucleotide sequence ID" value="NZ_CP120863.1"/>
</dbReference>
<dbReference type="Proteomes" id="UP001209803">
    <property type="component" value="Chromosome"/>
</dbReference>
<organism evidence="1 2">
    <name type="scientific">Roseibium porphyridii</name>
    <dbReference type="NCBI Taxonomy" id="2866279"/>
    <lineage>
        <taxon>Bacteria</taxon>
        <taxon>Pseudomonadati</taxon>
        <taxon>Pseudomonadota</taxon>
        <taxon>Alphaproteobacteria</taxon>
        <taxon>Hyphomicrobiales</taxon>
        <taxon>Stappiaceae</taxon>
        <taxon>Roseibium</taxon>
    </lineage>
</organism>
<evidence type="ECO:0000313" key="2">
    <source>
        <dbReference type="Proteomes" id="UP001209803"/>
    </source>
</evidence>
<accession>A0ABY8F1M3</accession>